<dbReference type="PRINTS" id="PR00793">
    <property type="entry name" value="PROAMNOPTASE"/>
</dbReference>
<comment type="caution">
    <text evidence="4">The sequence shown here is derived from an EMBL/GenBank/DDBJ whole genome shotgun (WGS) entry which is preliminary data.</text>
</comment>
<dbReference type="InterPro" id="IPR050266">
    <property type="entry name" value="AB_hydrolase_sf"/>
</dbReference>
<dbReference type="InterPro" id="IPR002410">
    <property type="entry name" value="Peptidase_S33"/>
</dbReference>
<gene>
    <name evidence="4" type="ORF">BA70_05935</name>
</gene>
<dbReference type="GO" id="GO:0016020">
    <property type="term" value="C:membrane"/>
    <property type="evidence" value="ECO:0007669"/>
    <property type="project" value="TreeGrafter"/>
</dbReference>
<dbReference type="SUPFAM" id="SSF53474">
    <property type="entry name" value="alpha/beta-Hydrolases"/>
    <property type="match status" value="1"/>
</dbReference>
<dbReference type="eggNOG" id="COG0596">
    <property type="taxonomic scope" value="Bacteria"/>
</dbReference>
<keyword evidence="2 4" id="KW-0378">Hydrolase</keyword>
<reference evidence="4 5" key="1">
    <citation type="submission" date="2012-09" db="EMBL/GenBank/DDBJ databases">
        <title>Genome Sequence of Bacillus sp. DW5-4.</title>
        <authorList>
            <person name="Lai Q."/>
            <person name="Liu Y."/>
            <person name="Shao Z."/>
        </authorList>
    </citation>
    <scope>NUCLEOTIDE SEQUENCE [LARGE SCALE GENOMIC DNA]</scope>
    <source>
        <strain evidence="4 5">DW5-4</strain>
    </source>
</reference>
<evidence type="ECO:0000256" key="1">
    <source>
        <dbReference type="ARBA" id="ARBA00010088"/>
    </source>
</evidence>
<dbReference type="AlphaFoldDB" id="A0A081L926"/>
<dbReference type="PANTHER" id="PTHR43798">
    <property type="entry name" value="MONOACYLGLYCEROL LIPASE"/>
    <property type="match status" value="1"/>
</dbReference>
<dbReference type="Proteomes" id="UP000028091">
    <property type="component" value="Unassembled WGS sequence"/>
</dbReference>
<accession>A0A081L926</accession>
<dbReference type="Pfam" id="PF00561">
    <property type="entry name" value="Abhydrolase_1"/>
    <property type="match status" value="1"/>
</dbReference>
<dbReference type="GO" id="GO:0004177">
    <property type="term" value="F:aminopeptidase activity"/>
    <property type="evidence" value="ECO:0007669"/>
    <property type="project" value="UniProtKB-EC"/>
</dbReference>
<proteinExistence type="inferred from homology"/>
<evidence type="ECO:0000256" key="2">
    <source>
        <dbReference type="ARBA" id="ARBA00022801"/>
    </source>
</evidence>
<dbReference type="Gene3D" id="3.40.50.1820">
    <property type="entry name" value="alpha/beta hydrolase"/>
    <property type="match status" value="1"/>
</dbReference>
<evidence type="ECO:0000313" key="5">
    <source>
        <dbReference type="Proteomes" id="UP000028091"/>
    </source>
</evidence>
<dbReference type="EMBL" id="JOTP01000017">
    <property type="protein sequence ID" value="KEP25752.1"/>
    <property type="molecule type" value="Genomic_DNA"/>
</dbReference>
<feature type="domain" description="AB hydrolase-1" evidence="3">
    <location>
        <begin position="30"/>
        <end position="298"/>
    </location>
</feature>
<organism evidence="4 5">
    <name type="scientific">Bacillus zhangzhouensis</name>
    <dbReference type="NCBI Taxonomy" id="1178540"/>
    <lineage>
        <taxon>Bacteria</taxon>
        <taxon>Bacillati</taxon>
        <taxon>Bacillota</taxon>
        <taxon>Bacilli</taxon>
        <taxon>Bacillales</taxon>
        <taxon>Bacillaceae</taxon>
        <taxon>Bacillus</taxon>
    </lineage>
</organism>
<evidence type="ECO:0000313" key="4">
    <source>
        <dbReference type="EMBL" id="KEP25752.1"/>
    </source>
</evidence>
<evidence type="ECO:0000259" key="3">
    <source>
        <dbReference type="Pfam" id="PF00561"/>
    </source>
</evidence>
<name>A0A081L926_9BACI</name>
<comment type="similarity">
    <text evidence="1">Belongs to the peptidase S33 family.</text>
</comment>
<dbReference type="PANTHER" id="PTHR43798:SF33">
    <property type="entry name" value="HYDROLASE, PUTATIVE (AFU_ORTHOLOGUE AFUA_2G14860)-RELATED"/>
    <property type="match status" value="1"/>
</dbReference>
<dbReference type="GO" id="GO:0006508">
    <property type="term" value="P:proteolysis"/>
    <property type="evidence" value="ECO:0007669"/>
    <property type="project" value="InterPro"/>
</dbReference>
<dbReference type="InterPro" id="IPR000073">
    <property type="entry name" value="AB_hydrolase_1"/>
</dbReference>
<dbReference type="RefSeq" id="WP_034323224.1">
    <property type="nucleotide sequence ID" value="NZ_JBCMYH010000008.1"/>
</dbReference>
<keyword evidence="5" id="KW-1185">Reference proteome</keyword>
<dbReference type="OrthoDB" id="53505at2"/>
<dbReference type="InterPro" id="IPR029058">
    <property type="entry name" value="AB_hydrolase_fold"/>
</dbReference>
<protein>
    <submittedName>
        <fullName evidence="4">Alpha/beta hydrolase</fullName>
    </submittedName>
</protein>
<sequence>MAKTYLKKWLIGGVDQWIMMKEDHPKETKPVLLFLHGGPGSAQISYIDSFHEELDQDFTVVHWDQRGAGLSYYKDIPAASMTIQQFIEDTVELTEKLLSYLGHSKLYIAGYSWGSLIAIQAVHQRPDLYHAYYGISQVVDVLKEDIVSYELLLKKYHHNRLFSSCLRLLTPPPWKRTSAHALFSLYKEFVNAGLTYRWKPLFQMLRGILHSKHYQLIDKWRFLKGQKFSQDMLWSELMNESIQYRVSTILIPCYFIIGEHDMITPAAVSKPYVDQLTAPIKEWFTFKESAHSPHIEEPAEFIRIVRKTAIHHLQGKLDL</sequence>